<dbReference type="InterPro" id="IPR027443">
    <property type="entry name" value="IPNS-like_sf"/>
</dbReference>
<evidence type="ECO:0000313" key="4">
    <source>
        <dbReference type="Proteomes" id="UP000184300"/>
    </source>
</evidence>
<dbReference type="PROSITE" id="PS51471">
    <property type="entry name" value="FE2OG_OXY"/>
    <property type="match status" value="1"/>
</dbReference>
<dbReference type="AlphaFoldDB" id="A0A1L9VXJ2"/>
<dbReference type="InterPro" id="IPR044861">
    <property type="entry name" value="IPNS-like_FE2OG_OXY"/>
</dbReference>
<dbReference type="InterPro" id="IPR050231">
    <property type="entry name" value="Iron_ascorbate_oxido_reductase"/>
</dbReference>
<feature type="domain" description="Fe2OG dioxygenase" evidence="2">
    <location>
        <begin position="1"/>
        <end position="100"/>
    </location>
</feature>
<organism evidence="3 4">
    <name type="scientific">Aspergillus glaucus CBS 516.65</name>
    <dbReference type="NCBI Taxonomy" id="1160497"/>
    <lineage>
        <taxon>Eukaryota</taxon>
        <taxon>Fungi</taxon>
        <taxon>Dikarya</taxon>
        <taxon>Ascomycota</taxon>
        <taxon>Pezizomycotina</taxon>
        <taxon>Eurotiomycetes</taxon>
        <taxon>Eurotiomycetidae</taxon>
        <taxon>Eurotiales</taxon>
        <taxon>Aspergillaceae</taxon>
        <taxon>Aspergillus</taxon>
        <taxon>Aspergillus subgen. Aspergillus</taxon>
    </lineage>
</organism>
<evidence type="ECO:0000313" key="3">
    <source>
        <dbReference type="EMBL" id="OJJ88597.1"/>
    </source>
</evidence>
<dbReference type="RefSeq" id="XP_022405273.1">
    <property type="nucleotide sequence ID" value="XM_022549613.1"/>
</dbReference>
<name>A0A1L9VXJ2_ASPGL</name>
<accession>A0A1L9VXJ2</accession>
<reference evidence="4" key="1">
    <citation type="journal article" date="2017" name="Genome Biol.">
        <title>Comparative genomics reveals high biological diversity and specific adaptations in the industrially and medically important fungal genus Aspergillus.</title>
        <authorList>
            <person name="de Vries R.P."/>
            <person name="Riley R."/>
            <person name="Wiebenga A."/>
            <person name="Aguilar-Osorio G."/>
            <person name="Amillis S."/>
            <person name="Uchima C.A."/>
            <person name="Anderluh G."/>
            <person name="Asadollahi M."/>
            <person name="Askin M."/>
            <person name="Barry K."/>
            <person name="Battaglia E."/>
            <person name="Bayram O."/>
            <person name="Benocci T."/>
            <person name="Braus-Stromeyer S.A."/>
            <person name="Caldana C."/>
            <person name="Canovas D."/>
            <person name="Cerqueira G.C."/>
            <person name="Chen F."/>
            <person name="Chen W."/>
            <person name="Choi C."/>
            <person name="Clum A."/>
            <person name="Dos Santos R.A."/>
            <person name="Damasio A.R."/>
            <person name="Diallinas G."/>
            <person name="Emri T."/>
            <person name="Fekete E."/>
            <person name="Flipphi M."/>
            <person name="Freyberg S."/>
            <person name="Gallo A."/>
            <person name="Gournas C."/>
            <person name="Habgood R."/>
            <person name="Hainaut M."/>
            <person name="Harispe M.L."/>
            <person name="Henrissat B."/>
            <person name="Hilden K.S."/>
            <person name="Hope R."/>
            <person name="Hossain A."/>
            <person name="Karabika E."/>
            <person name="Karaffa L."/>
            <person name="Karanyi Z."/>
            <person name="Krasevec N."/>
            <person name="Kuo A."/>
            <person name="Kusch H."/>
            <person name="LaButti K."/>
            <person name="Lagendijk E.L."/>
            <person name="Lapidus A."/>
            <person name="Levasseur A."/>
            <person name="Lindquist E."/>
            <person name="Lipzen A."/>
            <person name="Logrieco A.F."/>
            <person name="MacCabe A."/>
            <person name="Maekelae M.R."/>
            <person name="Malavazi I."/>
            <person name="Melin P."/>
            <person name="Meyer V."/>
            <person name="Mielnichuk N."/>
            <person name="Miskei M."/>
            <person name="Molnar A.P."/>
            <person name="Mule G."/>
            <person name="Ngan C.Y."/>
            <person name="Orejas M."/>
            <person name="Orosz E."/>
            <person name="Ouedraogo J.P."/>
            <person name="Overkamp K.M."/>
            <person name="Park H.-S."/>
            <person name="Perrone G."/>
            <person name="Piumi F."/>
            <person name="Punt P.J."/>
            <person name="Ram A.F."/>
            <person name="Ramon A."/>
            <person name="Rauscher S."/>
            <person name="Record E."/>
            <person name="Riano-Pachon D.M."/>
            <person name="Robert V."/>
            <person name="Roehrig J."/>
            <person name="Ruller R."/>
            <person name="Salamov A."/>
            <person name="Salih N.S."/>
            <person name="Samson R.A."/>
            <person name="Sandor E."/>
            <person name="Sanguinetti M."/>
            <person name="Schuetze T."/>
            <person name="Sepcic K."/>
            <person name="Shelest E."/>
            <person name="Sherlock G."/>
            <person name="Sophianopoulou V."/>
            <person name="Squina F.M."/>
            <person name="Sun H."/>
            <person name="Susca A."/>
            <person name="Todd R.B."/>
            <person name="Tsang A."/>
            <person name="Unkles S.E."/>
            <person name="van de Wiele N."/>
            <person name="van Rossen-Uffink D."/>
            <person name="Oliveira J.V."/>
            <person name="Vesth T.C."/>
            <person name="Visser J."/>
            <person name="Yu J.-H."/>
            <person name="Zhou M."/>
            <person name="Andersen M.R."/>
            <person name="Archer D.B."/>
            <person name="Baker S.E."/>
            <person name="Benoit I."/>
            <person name="Brakhage A.A."/>
            <person name="Braus G.H."/>
            <person name="Fischer R."/>
            <person name="Frisvad J.C."/>
            <person name="Goldman G.H."/>
            <person name="Houbraken J."/>
            <person name="Oakley B."/>
            <person name="Pocsi I."/>
            <person name="Scazzocchio C."/>
            <person name="Seiboth B."/>
            <person name="vanKuyk P.A."/>
            <person name="Wortman J."/>
            <person name="Dyer P.S."/>
            <person name="Grigoriev I.V."/>
        </authorList>
    </citation>
    <scope>NUCLEOTIDE SEQUENCE [LARGE SCALE GENOMIC DNA]</scope>
    <source>
        <strain evidence="4">CBS 516.65</strain>
    </source>
</reference>
<dbReference type="InterPro" id="IPR005123">
    <property type="entry name" value="Oxoglu/Fe-dep_dioxygenase_dom"/>
</dbReference>
<dbReference type="VEuPathDB" id="FungiDB:ASPGLDRAFT_723989"/>
<evidence type="ECO:0000259" key="2">
    <source>
        <dbReference type="PROSITE" id="PS51471"/>
    </source>
</evidence>
<dbReference type="STRING" id="1160497.A0A1L9VXJ2"/>
<dbReference type="Pfam" id="PF03171">
    <property type="entry name" value="2OG-FeII_Oxy"/>
    <property type="match status" value="1"/>
</dbReference>
<comment type="similarity">
    <text evidence="1">Belongs to the iron/ascorbate-dependent oxidoreductase family.</text>
</comment>
<evidence type="ECO:0000256" key="1">
    <source>
        <dbReference type="ARBA" id="ARBA00008056"/>
    </source>
</evidence>
<gene>
    <name evidence="3" type="ORF">ASPGLDRAFT_723989</name>
</gene>
<dbReference type="PANTHER" id="PTHR47990">
    <property type="entry name" value="2-OXOGLUTARATE (2OG) AND FE(II)-DEPENDENT OXYGENASE SUPERFAMILY PROTEIN-RELATED"/>
    <property type="match status" value="1"/>
</dbReference>
<sequence length="167" mass="18419">MNFRLCDYNPETAAPHSDNGCGSHTDYGTFTIIFQDGTSGLELEGANAPGTWTPIPGDATVILTDWCAVVPSGGRISTARHRVRRVLGVRRLSAVLFVAPDLVVPLKPLEGVLPVRMFSDMVMREDMDVDTFKQVMGKRWRYREGNGEMINGEGTTQDGEIEAFIWA</sequence>
<dbReference type="OrthoDB" id="288590at2759"/>
<proteinExistence type="inferred from homology"/>
<dbReference type="Proteomes" id="UP000184300">
    <property type="component" value="Unassembled WGS sequence"/>
</dbReference>
<dbReference type="GeneID" id="34465873"/>
<dbReference type="EMBL" id="KV878889">
    <property type="protein sequence ID" value="OJJ88597.1"/>
    <property type="molecule type" value="Genomic_DNA"/>
</dbReference>
<keyword evidence="4" id="KW-1185">Reference proteome</keyword>
<dbReference type="Gene3D" id="2.60.120.330">
    <property type="entry name" value="B-lactam Antibiotic, Isopenicillin N Synthase, Chain"/>
    <property type="match status" value="1"/>
</dbReference>
<dbReference type="SUPFAM" id="SSF51197">
    <property type="entry name" value="Clavaminate synthase-like"/>
    <property type="match status" value="1"/>
</dbReference>
<protein>
    <recommendedName>
        <fullName evidence="2">Fe2OG dioxygenase domain-containing protein</fullName>
    </recommendedName>
</protein>